<dbReference type="SMART" id="SM00364">
    <property type="entry name" value="LRR_BAC"/>
    <property type="match status" value="4"/>
</dbReference>
<dbReference type="Pfam" id="PF13855">
    <property type="entry name" value="LRR_8"/>
    <property type="match status" value="2"/>
</dbReference>
<keyword evidence="1" id="KW-0433">Leucine-rich repeat</keyword>
<dbReference type="InterPro" id="IPR003591">
    <property type="entry name" value="Leu-rich_rpt_typical-subtyp"/>
</dbReference>
<dbReference type="OrthoDB" id="8532199at2"/>
<dbReference type="PROSITE" id="PS51450">
    <property type="entry name" value="LRR"/>
    <property type="match status" value="1"/>
</dbReference>
<gene>
    <name evidence="4" type="ORF">C7B82_03600</name>
</gene>
<comment type="caution">
    <text evidence="4">The sequence shown here is derived from an EMBL/GenBank/DDBJ whole genome shotgun (WGS) entry which is preliminary data.</text>
</comment>
<dbReference type="PANTHER" id="PTHR48051">
    <property type="match status" value="1"/>
</dbReference>
<dbReference type="InterPro" id="IPR000719">
    <property type="entry name" value="Prot_kinase_dom"/>
</dbReference>
<keyword evidence="2" id="KW-0677">Repeat</keyword>
<dbReference type="SMART" id="SM00369">
    <property type="entry name" value="LRR_TYP"/>
    <property type="match status" value="4"/>
</dbReference>
<accession>A0A2T1ELZ9</accession>
<dbReference type="Gene3D" id="3.80.10.10">
    <property type="entry name" value="Ribonuclease Inhibitor"/>
    <property type="match status" value="2"/>
</dbReference>
<name>A0A2T1ELZ9_9CYAN</name>
<sequence>METLHLLRSGQLEGTKKLNLSCGLTQFPSEIFALAESLEVLELSNNQFKSLPDEFGQLKKLKIVFFNNNAFEEVPDVLSQCPALSMVGFKSNQIVRCGADALPPTVRWLILTANKLEQLPASMGKLNRLQKLMLAGNQLRSLPDEMAACQNLELIRLAANRLTELPDWLFTLPRLSWLAYAGNPCSTVARSAERSLPEISWLDLTLEDVLGQGASGVISKGIWHAKPAKLESQTGSQRTDVAIKIFKGEITSDGLPTDEMRACIAAGAHGNLVSVLGKLTHSPEEKAGLVLSFIPPHYKNLGNPPDLDTCTRDTYPSDTVFSLAVLLRIAQGIAAAAAHLHDRGIMHGDLYAHNILVDETGASLLGDFGAASFYDSTDPAIAQTMEWLEVRAFGCLLEDLLDRCVLEDSAVQKATVDRLRALQQDCMNPIVSKRPLFSTICKSLDALNLVNPL</sequence>
<dbReference type="SUPFAM" id="SSF56112">
    <property type="entry name" value="Protein kinase-like (PK-like)"/>
    <property type="match status" value="1"/>
</dbReference>
<keyword evidence="5" id="KW-1185">Reference proteome</keyword>
<dbReference type="PANTHER" id="PTHR48051:SF1">
    <property type="entry name" value="RAS SUPPRESSOR PROTEIN 1"/>
    <property type="match status" value="1"/>
</dbReference>
<dbReference type="Proteomes" id="UP000239576">
    <property type="component" value="Unassembled WGS sequence"/>
</dbReference>
<feature type="domain" description="Protein kinase" evidence="3">
    <location>
        <begin position="204"/>
        <end position="453"/>
    </location>
</feature>
<dbReference type="Gene3D" id="1.10.510.10">
    <property type="entry name" value="Transferase(Phosphotransferase) domain 1"/>
    <property type="match status" value="1"/>
</dbReference>
<dbReference type="GO" id="GO:0005737">
    <property type="term" value="C:cytoplasm"/>
    <property type="evidence" value="ECO:0007669"/>
    <property type="project" value="TreeGrafter"/>
</dbReference>
<dbReference type="EMBL" id="PVWK01000017">
    <property type="protein sequence ID" value="PSB33741.1"/>
    <property type="molecule type" value="Genomic_DNA"/>
</dbReference>
<evidence type="ECO:0000313" key="5">
    <source>
        <dbReference type="Proteomes" id="UP000239576"/>
    </source>
</evidence>
<dbReference type="GO" id="GO:0005524">
    <property type="term" value="F:ATP binding"/>
    <property type="evidence" value="ECO:0007669"/>
    <property type="project" value="InterPro"/>
</dbReference>
<dbReference type="Pfam" id="PF07714">
    <property type="entry name" value="PK_Tyr_Ser-Thr"/>
    <property type="match status" value="1"/>
</dbReference>
<dbReference type="AlphaFoldDB" id="A0A2T1ELZ9"/>
<reference evidence="4 5" key="2">
    <citation type="submission" date="2018-03" db="EMBL/GenBank/DDBJ databases">
        <title>The ancient ancestry and fast evolution of plastids.</title>
        <authorList>
            <person name="Moore K.R."/>
            <person name="Magnabosco C."/>
            <person name="Momper L."/>
            <person name="Gold D.A."/>
            <person name="Bosak T."/>
            <person name="Fournier G.P."/>
        </authorList>
    </citation>
    <scope>NUCLEOTIDE SEQUENCE [LARGE SCALE GENOMIC DNA]</scope>
    <source>
        <strain evidence="4 5">ULC18</strain>
    </source>
</reference>
<reference evidence="5" key="1">
    <citation type="submission" date="2018-02" db="EMBL/GenBank/DDBJ databases">
        <authorList>
            <person name="Moore K."/>
            <person name="Momper L."/>
        </authorList>
    </citation>
    <scope>NUCLEOTIDE SEQUENCE [LARGE SCALE GENOMIC DNA]</scope>
    <source>
        <strain evidence="5">ULC18</strain>
    </source>
</reference>
<organism evidence="4 5">
    <name type="scientific">Stenomitos frigidus ULC18</name>
    <dbReference type="NCBI Taxonomy" id="2107698"/>
    <lineage>
        <taxon>Bacteria</taxon>
        <taxon>Bacillati</taxon>
        <taxon>Cyanobacteriota</taxon>
        <taxon>Cyanophyceae</taxon>
        <taxon>Leptolyngbyales</taxon>
        <taxon>Leptolyngbyaceae</taxon>
        <taxon>Stenomitos</taxon>
    </lineage>
</organism>
<dbReference type="RefSeq" id="WP_106255104.1">
    <property type="nucleotide sequence ID" value="NZ_CAWNSW010000080.1"/>
</dbReference>
<keyword evidence="4" id="KW-0418">Kinase</keyword>
<dbReference type="InterPro" id="IPR001245">
    <property type="entry name" value="Ser-Thr/Tyr_kinase_cat_dom"/>
</dbReference>
<dbReference type="InterPro" id="IPR011009">
    <property type="entry name" value="Kinase-like_dom_sf"/>
</dbReference>
<proteinExistence type="predicted"/>
<dbReference type="PROSITE" id="PS50011">
    <property type="entry name" value="PROTEIN_KINASE_DOM"/>
    <property type="match status" value="1"/>
</dbReference>
<evidence type="ECO:0000259" key="3">
    <source>
        <dbReference type="PROSITE" id="PS50011"/>
    </source>
</evidence>
<dbReference type="Gene3D" id="3.30.200.20">
    <property type="entry name" value="Phosphorylase Kinase, domain 1"/>
    <property type="match status" value="1"/>
</dbReference>
<protein>
    <submittedName>
        <fullName evidence="4">Protein kinase</fullName>
    </submittedName>
</protein>
<evidence type="ECO:0000256" key="1">
    <source>
        <dbReference type="ARBA" id="ARBA00022614"/>
    </source>
</evidence>
<evidence type="ECO:0000256" key="2">
    <source>
        <dbReference type="ARBA" id="ARBA00022737"/>
    </source>
</evidence>
<dbReference type="GO" id="GO:0004672">
    <property type="term" value="F:protein kinase activity"/>
    <property type="evidence" value="ECO:0007669"/>
    <property type="project" value="InterPro"/>
</dbReference>
<evidence type="ECO:0000313" key="4">
    <source>
        <dbReference type="EMBL" id="PSB33741.1"/>
    </source>
</evidence>
<dbReference type="InterPro" id="IPR001611">
    <property type="entry name" value="Leu-rich_rpt"/>
</dbReference>
<dbReference type="SUPFAM" id="SSF52058">
    <property type="entry name" value="L domain-like"/>
    <property type="match status" value="1"/>
</dbReference>
<dbReference type="InterPro" id="IPR032675">
    <property type="entry name" value="LRR_dom_sf"/>
</dbReference>
<keyword evidence="4" id="KW-0808">Transferase</keyword>
<dbReference type="InterPro" id="IPR050216">
    <property type="entry name" value="LRR_domain-containing"/>
</dbReference>